<keyword evidence="1" id="KW-0949">S-adenosyl-L-methionine</keyword>
<dbReference type="GO" id="GO:0046872">
    <property type="term" value="F:metal ion binding"/>
    <property type="evidence" value="ECO:0007669"/>
    <property type="project" value="UniProtKB-KW"/>
</dbReference>
<protein>
    <recommendedName>
        <fullName evidence="5">Radical SAM core domain-containing protein</fullName>
    </recommendedName>
</protein>
<dbReference type="InterPro" id="IPR058240">
    <property type="entry name" value="rSAM_sf"/>
</dbReference>
<keyword evidence="3" id="KW-0408">Iron</keyword>
<dbReference type="GO" id="GO:0051536">
    <property type="term" value="F:iron-sulfur cluster binding"/>
    <property type="evidence" value="ECO:0007669"/>
    <property type="project" value="UniProtKB-KW"/>
</dbReference>
<evidence type="ECO:0000256" key="3">
    <source>
        <dbReference type="ARBA" id="ARBA00023004"/>
    </source>
</evidence>
<evidence type="ECO:0000256" key="1">
    <source>
        <dbReference type="ARBA" id="ARBA00022691"/>
    </source>
</evidence>
<dbReference type="Gene3D" id="3.20.20.70">
    <property type="entry name" value="Aldolase class I"/>
    <property type="match status" value="1"/>
</dbReference>
<dbReference type="InterPro" id="IPR007197">
    <property type="entry name" value="rSAM"/>
</dbReference>
<evidence type="ECO:0000256" key="2">
    <source>
        <dbReference type="ARBA" id="ARBA00022723"/>
    </source>
</evidence>
<keyword evidence="2" id="KW-0479">Metal-binding</keyword>
<accession>A0A0F8Z9C9</accession>
<dbReference type="AlphaFoldDB" id="A0A0F8Z9C9"/>
<reference evidence="6" key="1">
    <citation type="journal article" date="2015" name="Nature">
        <title>Complex archaea that bridge the gap between prokaryotes and eukaryotes.</title>
        <authorList>
            <person name="Spang A."/>
            <person name="Saw J.H."/>
            <person name="Jorgensen S.L."/>
            <person name="Zaremba-Niedzwiedzka K."/>
            <person name="Martijn J."/>
            <person name="Lind A.E."/>
            <person name="van Eijk R."/>
            <person name="Schleper C."/>
            <person name="Guy L."/>
            <person name="Ettema T.J."/>
        </authorList>
    </citation>
    <scope>NUCLEOTIDE SEQUENCE</scope>
</reference>
<name>A0A0F8Z9C9_9ZZZZ</name>
<organism evidence="6">
    <name type="scientific">marine sediment metagenome</name>
    <dbReference type="NCBI Taxonomy" id="412755"/>
    <lineage>
        <taxon>unclassified sequences</taxon>
        <taxon>metagenomes</taxon>
        <taxon>ecological metagenomes</taxon>
    </lineage>
</organism>
<dbReference type="SUPFAM" id="SSF102114">
    <property type="entry name" value="Radical SAM enzymes"/>
    <property type="match status" value="1"/>
</dbReference>
<dbReference type="GO" id="GO:0003824">
    <property type="term" value="F:catalytic activity"/>
    <property type="evidence" value="ECO:0007669"/>
    <property type="project" value="InterPro"/>
</dbReference>
<dbReference type="NCBIfam" id="NF033640">
    <property type="entry name" value="N_Twi_rSAM"/>
    <property type="match status" value="1"/>
</dbReference>
<evidence type="ECO:0000313" key="6">
    <source>
        <dbReference type="EMBL" id="KKK90372.1"/>
    </source>
</evidence>
<dbReference type="SFLD" id="SFLDS00029">
    <property type="entry name" value="Radical_SAM"/>
    <property type="match status" value="1"/>
</dbReference>
<comment type="caution">
    <text evidence="6">The sequence shown here is derived from an EMBL/GenBank/DDBJ whole genome shotgun (WGS) entry which is preliminary data.</text>
</comment>
<dbReference type="EMBL" id="LAZR01049131">
    <property type="protein sequence ID" value="KKK90372.1"/>
    <property type="molecule type" value="Genomic_DNA"/>
</dbReference>
<proteinExistence type="predicted"/>
<evidence type="ECO:0000259" key="5">
    <source>
        <dbReference type="Pfam" id="PF04055"/>
    </source>
</evidence>
<gene>
    <name evidence="6" type="ORF">LCGC14_2723660</name>
</gene>
<dbReference type="Pfam" id="PF04055">
    <property type="entry name" value="Radical_SAM"/>
    <property type="match status" value="1"/>
</dbReference>
<evidence type="ECO:0000256" key="4">
    <source>
        <dbReference type="ARBA" id="ARBA00023014"/>
    </source>
</evidence>
<dbReference type="InterPro" id="IPR013785">
    <property type="entry name" value="Aldolase_TIM"/>
</dbReference>
<feature type="domain" description="Radical SAM core" evidence="5">
    <location>
        <begin position="85"/>
        <end position="273"/>
    </location>
</feature>
<keyword evidence="4" id="KW-0411">Iron-sulfur</keyword>
<feature type="non-terminal residue" evidence="6">
    <location>
        <position position="1"/>
    </location>
</feature>
<sequence>KISLDEIRQNPGALHNTQWKKEQRKMMLEGTRPPECSYCWAVEDLDGDQISDRYLRSSEEWAYPYIDETKNLPWDADVFPKYLEVNFGNECQFKCSYCTTSVSSSWFNETKKLGSWPLINPVNKGQYEIEYYEQPGTLYKEKDSPYVKAFWEWLPDAYKHLYTLRITGGEPLLSSNVYKVLDFLDQNPNPNLEFSINSNMGVPRRNVEKFVHKVKKLLEENKIRTFRLYTSTDTWGPQAEWIRNGLNLEDFESNIRYYLDAIPNSNVGFMVTFCALAIPSFNLFLDKILELRKDYGGPYKRIHFDTPYTIEPPHLVAPILDDRWVEHGEKQLQYLKDRVDDDDNEMFSNIEYRKLERAIEWIKANRQTDPLLSVNRADFYRFVIEHDKRRGTNFLEAFPEMNEFLDLCKRCDENIRKQN</sequence>